<dbReference type="KEGG" id="muc:MuYL_1058"/>
<feature type="chain" id="PRO_5013144022" description="Outer membrane protein TolC" evidence="1">
    <location>
        <begin position="19"/>
        <end position="411"/>
    </location>
</feature>
<evidence type="ECO:0000313" key="2">
    <source>
        <dbReference type="EMBL" id="ASU32958.1"/>
    </source>
</evidence>
<evidence type="ECO:0008006" key="4">
    <source>
        <dbReference type="Google" id="ProtNLM"/>
    </source>
</evidence>
<evidence type="ECO:0000256" key="1">
    <source>
        <dbReference type="SAM" id="SignalP"/>
    </source>
</evidence>
<gene>
    <name evidence="2" type="ORF">MuYL_1058</name>
</gene>
<feature type="signal peptide" evidence="1">
    <location>
        <begin position="1"/>
        <end position="18"/>
    </location>
</feature>
<dbReference type="PANTHER" id="PTHR30203:SF30">
    <property type="entry name" value="OUTER MEMBRANE PROTEIN-RELATED"/>
    <property type="match status" value="1"/>
</dbReference>
<dbReference type="OrthoDB" id="1091220at2"/>
<reference evidence="2 3" key="1">
    <citation type="submission" date="2017-08" db="EMBL/GenBank/DDBJ databases">
        <title>Complete genome sequence of Mucilaginibacter sp. strain BJC16-A31.</title>
        <authorList>
            <consortium name="Henan University of Science and Technology"/>
            <person name="You X."/>
        </authorList>
    </citation>
    <scope>NUCLEOTIDE SEQUENCE [LARGE SCALE GENOMIC DNA]</scope>
    <source>
        <strain evidence="2 3">BJC16-A31</strain>
    </source>
</reference>
<dbReference type="PANTHER" id="PTHR30203">
    <property type="entry name" value="OUTER MEMBRANE CATION EFFLUX PROTEIN"/>
    <property type="match status" value="1"/>
</dbReference>
<keyword evidence="3" id="KW-1185">Reference proteome</keyword>
<protein>
    <recommendedName>
        <fullName evidence="4">Outer membrane protein TolC</fullName>
    </recommendedName>
</protein>
<accession>A0A223NTI3</accession>
<dbReference type="InterPro" id="IPR010131">
    <property type="entry name" value="MdtP/NodT-like"/>
</dbReference>
<name>A0A223NTI3_9SPHI</name>
<dbReference type="AlphaFoldDB" id="A0A223NTI3"/>
<dbReference type="RefSeq" id="WP_094569487.1">
    <property type="nucleotide sequence ID" value="NZ_CP022743.1"/>
</dbReference>
<dbReference type="EMBL" id="CP022743">
    <property type="protein sequence ID" value="ASU32958.1"/>
    <property type="molecule type" value="Genomic_DNA"/>
</dbReference>
<dbReference type="GO" id="GO:0015562">
    <property type="term" value="F:efflux transmembrane transporter activity"/>
    <property type="evidence" value="ECO:0007669"/>
    <property type="project" value="InterPro"/>
</dbReference>
<organism evidence="2 3">
    <name type="scientific">Mucilaginibacter xinganensis</name>
    <dbReference type="NCBI Taxonomy" id="1234841"/>
    <lineage>
        <taxon>Bacteria</taxon>
        <taxon>Pseudomonadati</taxon>
        <taxon>Bacteroidota</taxon>
        <taxon>Sphingobacteriia</taxon>
        <taxon>Sphingobacteriales</taxon>
        <taxon>Sphingobacteriaceae</taxon>
        <taxon>Mucilaginibacter</taxon>
    </lineage>
</organism>
<keyword evidence="1" id="KW-0732">Signal</keyword>
<evidence type="ECO:0000313" key="3">
    <source>
        <dbReference type="Proteomes" id="UP000215002"/>
    </source>
</evidence>
<dbReference type="Proteomes" id="UP000215002">
    <property type="component" value="Chromosome"/>
</dbReference>
<dbReference type="SUPFAM" id="SSF56954">
    <property type="entry name" value="Outer membrane efflux proteins (OEP)"/>
    <property type="match status" value="1"/>
</dbReference>
<proteinExistence type="predicted"/>
<dbReference type="Gene3D" id="1.20.1600.10">
    <property type="entry name" value="Outer membrane efflux proteins (OEP)"/>
    <property type="match status" value="1"/>
</dbReference>
<sequence>MKLLFSLFLCLFACSVTMGQTNTLNHFLETAKSNSPLLKDLRNQVASNQIDSLRLRAGLKPQINLNSGGLYSPVIAGYGYAGAITNEHTLNALVGVNQAIVGKKNIDAQLQAITLLSQSVGNTAKISEQDLKKAITAQYITAYGSLQQLKFNQEVIDLLNKEEDLLKKLTRNNVYRQSDYLTFLVTLKQQQLTLAQSRLQYKTDYTTLNYLAGIADTSLIELQEPVIERAILPDAGNSIFFRQYKLDSLKLVNSRQLVDFSYKPKANILADGGYNSDFMGQAYKNFGVSAGFSFTLPLYDGGQRKMQYHKLSLEEETRQNYKAFFDVQYRQQIAQLKQQIIENENLLKQIDDQLKYSESLIKVDTQLLQTGDLRVADLVLAVNNYLTVKNLRATTNITRLQLINQLNYWNR</sequence>